<reference evidence="2" key="2">
    <citation type="submission" date="2020-09" db="EMBL/GenBank/DDBJ databases">
        <authorList>
            <person name="Sun Q."/>
            <person name="Ohkuma M."/>
        </authorList>
    </citation>
    <scope>NUCLEOTIDE SEQUENCE</scope>
    <source>
        <strain evidence="2">JCM 3090</strain>
    </source>
</reference>
<dbReference type="Proteomes" id="UP000649739">
    <property type="component" value="Unassembled WGS sequence"/>
</dbReference>
<proteinExistence type="predicted"/>
<dbReference type="SMART" id="SM00530">
    <property type="entry name" value="HTH_XRE"/>
    <property type="match status" value="1"/>
</dbReference>
<dbReference type="EMBL" id="BMQB01000005">
    <property type="protein sequence ID" value="GGJ96271.1"/>
    <property type="molecule type" value="Genomic_DNA"/>
</dbReference>
<evidence type="ECO:0000313" key="3">
    <source>
        <dbReference type="Proteomes" id="UP000649739"/>
    </source>
</evidence>
<reference evidence="2" key="1">
    <citation type="journal article" date="2014" name="Int. J. Syst. Evol. Microbiol.">
        <title>Complete genome sequence of Corynebacterium casei LMG S-19264T (=DSM 44701T), isolated from a smear-ripened cheese.</title>
        <authorList>
            <consortium name="US DOE Joint Genome Institute (JGI-PGF)"/>
            <person name="Walter F."/>
            <person name="Albersmeier A."/>
            <person name="Kalinowski J."/>
            <person name="Ruckert C."/>
        </authorList>
    </citation>
    <scope>NUCLEOTIDE SEQUENCE</scope>
    <source>
        <strain evidence="2">JCM 3090</strain>
    </source>
</reference>
<keyword evidence="3" id="KW-1185">Reference proteome</keyword>
<dbReference type="GO" id="GO:0003677">
    <property type="term" value="F:DNA binding"/>
    <property type="evidence" value="ECO:0007669"/>
    <property type="project" value="InterPro"/>
</dbReference>
<evidence type="ECO:0000313" key="2">
    <source>
        <dbReference type="EMBL" id="GGJ96271.1"/>
    </source>
</evidence>
<comment type="caution">
    <text evidence="2">The sequence shown here is derived from an EMBL/GenBank/DDBJ whole genome shotgun (WGS) entry which is preliminary data.</text>
</comment>
<gene>
    <name evidence="2" type="ORF">GCM10010123_27800</name>
</gene>
<sequence>MTRFDSPAAEARRALGARLRRLRRRAAGLTGRALGELIDIHFTRVSKFENGALLPNDRRVRAWCAACDAEGEADLLATLHAVDSAYVEWHTRVVGGMKGIGGPAAATAYDGFTRFLLTS</sequence>
<dbReference type="InterPro" id="IPR010982">
    <property type="entry name" value="Lambda_DNA-bd_dom_sf"/>
</dbReference>
<dbReference type="SUPFAM" id="SSF47413">
    <property type="entry name" value="lambda repressor-like DNA-binding domains"/>
    <property type="match status" value="1"/>
</dbReference>
<dbReference type="InterPro" id="IPR001387">
    <property type="entry name" value="Cro/C1-type_HTH"/>
</dbReference>
<dbReference type="RefSeq" id="WP_189170537.1">
    <property type="nucleotide sequence ID" value="NZ_BMQB01000005.1"/>
</dbReference>
<dbReference type="Pfam" id="PF13560">
    <property type="entry name" value="HTH_31"/>
    <property type="match status" value="1"/>
</dbReference>
<evidence type="ECO:0000259" key="1">
    <source>
        <dbReference type="SMART" id="SM00530"/>
    </source>
</evidence>
<organism evidence="2 3">
    <name type="scientific">Pilimelia anulata</name>
    <dbReference type="NCBI Taxonomy" id="53371"/>
    <lineage>
        <taxon>Bacteria</taxon>
        <taxon>Bacillati</taxon>
        <taxon>Actinomycetota</taxon>
        <taxon>Actinomycetes</taxon>
        <taxon>Micromonosporales</taxon>
        <taxon>Micromonosporaceae</taxon>
        <taxon>Pilimelia</taxon>
    </lineage>
</organism>
<accession>A0A8J3B5Y8</accession>
<dbReference type="Gene3D" id="1.10.260.40">
    <property type="entry name" value="lambda repressor-like DNA-binding domains"/>
    <property type="match status" value="1"/>
</dbReference>
<protein>
    <recommendedName>
        <fullName evidence="1">HTH cro/C1-type domain-containing protein</fullName>
    </recommendedName>
</protein>
<name>A0A8J3B5Y8_9ACTN</name>
<dbReference type="AlphaFoldDB" id="A0A8J3B5Y8"/>
<feature type="domain" description="HTH cro/C1-type" evidence="1">
    <location>
        <begin position="18"/>
        <end position="74"/>
    </location>
</feature>